<organism evidence="1 2">
    <name type="scientific">Brevibacillus choshinensis</name>
    <dbReference type="NCBI Taxonomy" id="54911"/>
    <lineage>
        <taxon>Bacteria</taxon>
        <taxon>Bacillati</taxon>
        <taxon>Bacillota</taxon>
        <taxon>Bacilli</taxon>
        <taxon>Bacillales</taxon>
        <taxon>Paenibacillaceae</taxon>
        <taxon>Brevibacillus</taxon>
    </lineage>
</organism>
<dbReference type="SUPFAM" id="SSF51445">
    <property type="entry name" value="(Trans)glycosidases"/>
    <property type="match status" value="1"/>
</dbReference>
<evidence type="ECO:0000313" key="2">
    <source>
        <dbReference type="Proteomes" id="UP000596248"/>
    </source>
</evidence>
<dbReference type="RefSeq" id="WP_203355996.1">
    <property type="nucleotide sequence ID" value="NZ_CP069127.1"/>
</dbReference>
<protein>
    <submittedName>
        <fullName evidence="1">Uncharacterized protein</fullName>
    </submittedName>
</protein>
<name>A0ABX7FTF4_BRECH</name>
<dbReference type="Gene3D" id="3.20.20.80">
    <property type="entry name" value="Glycosidases"/>
    <property type="match status" value="1"/>
</dbReference>
<keyword evidence="2" id="KW-1185">Reference proteome</keyword>
<reference evidence="1 2" key="1">
    <citation type="submission" date="2021-01" db="EMBL/GenBank/DDBJ databases">
        <title>Identification of strong promoters based on the transcriptome of Brevibacillus choshinensis.</title>
        <authorList>
            <person name="Yao D."/>
            <person name="Zhang K."/>
            <person name="Wu J."/>
        </authorList>
    </citation>
    <scope>NUCLEOTIDE SEQUENCE [LARGE SCALE GENOMIC DNA]</scope>
    <source>
        <strain evidence="1 2">HPD31-SP3</strain>
    </source>
</reference>
<gene>
    <name evidence="1" type="ORF">JNE38_07625</name>
</gene>
<dbReference type="EMBL" id="CP069127">
    <property type="protein sequence ID" value="QRG68999.1"/>
    <property type="molecule type" value="Genomic_DNA"/>
</dbReference>
<proteinExistence type="predicted"/>
<sequence>MKSKLIQVGIAAAILIALPFIVWQVSPTHSLSVWILDKTVPNMDYREHKGLMWALNHFKILNQSTGESFAYDQDYYGFFPEADGKYHTKDLPEAQSENRPQLIYLTDTYGVYSDDFLKDNVQGTRSKLIYGGLTDQDLSRISQNLKNGATFVAEFNTMASPTSASSRKQMEQILSVTWKKWMGRYFLDLTPGVEVPVWMVNNYEKATGHKWSFTGPGIALVSDQDQVVILEEGKDFGKGSVELSFAAPYDEEMKIDSSIPYYYWFEFMQPKEGAEVLANFHMDVTPEGKKKLGELQLTEDFPAIIRHKSESYTSYYFAGDFADSNKVPEWWKIWGLDLWKKWFVSDFKGDSDAFYWKAYLPLMKKILQDVVNTPPTVERHVQVPIYEANGIKQVAKVENEQITLYDGKSWNPRFWAGMNLGATTPGHDPGELSPTKWDYLRWFKQMQEMNISVIRIYTILPPHFYEALAEYNRDKEKPLYFFQGIWSPEEELIGTDLAGNDAFKESITSAFQKEIRDTVNAVHGNITIPAVRGHASGEFRTDVSPYLLGWITGTEWYPYAVKTTNDNHVGMPPYQGTYFSAKQQASPFESWLASMMDVLANEEMKYGWQHPVSFTNWLTTDPLKHPNEPMEKEDLVPVDPMNINPTEKWSAGYFAAYHVYPYYPDFLRYEPKYQTYRDSSGKINPYAGYLHDLRAHHKGIPLIVAEFGVPSSRGMAHYGPAGRNQGMHTEKEQGEMDADMLRSMADEKFNGALLFAWQDEWFKFTWNTLDMELPGERKAMWRNRLTNEENFGVIAVEPGESAKDMILIDGKTSDWERRTVKIEQEYPAFNMSVSHDEAYLYLLLQKKQGVWNLSNDRLSIGFDTIPGGSRIADKAPGLHFSTGIEFLLQLTGEKNSRIFVNSAYDQHTWFYTDIKKMLPGDPRYKHEELGLFLPWKLALNKGLYLPETKQTVPFEELEVGVMKQGISDPNDPAFNTLADWYVKEDRLEIRIPWMLLGFTDPSSQQVWEYPYKAGALKPVATDGIKIEPFVQPVGSTVSPAIEPAFYQWEKWNEPTYHERKKQSFDILRDVYAEFNRDK</sequence>
<dbReference type="Proteomes" id="UP000596248">
    <property type="component" value="Chromosome"/>
</dbReference>
<accession>A0ABX7FTF4</accession>
<dbReference type="InterPro" id="IPR017853">
    <property type="entry name" value="GH"/>
</dbReference>
<evidence type="ECO:0000313" key="1">
    <source>
        <dbReference type="EMBL" id="QRG68999.1"/>
    </source>
</evidence>